<name>A0ABR4KTW5_9EURO</name>
<keyword evidence="1" id="KW-0812">Transmembrane</keyword>
<evidence type="ECO:0000256" key="1">
    <source>
        <dbReference type="SAM" id="Phobius"/>
    </source>
</evidence>
<dbReference type="EMBL" id="JBFXLR010000009">
    <property type="protein sequence ID" value="KAL2855720.1"/>
    <property type="molecule type" value="Genomic_DNA"/>
</dbReference>
<keyword evidence="1" id="KW-0472">Membrane</keyword>
<evidence type="ECO:0000313" key="2">
    <source>
        <dbReference type="EMBL" id="KAL2855720.1"/>
    </source>
</evidence>
<sequence length="73" mass="8398">MVKISQYFQVRCQFLRATRLANLLLPIYRKIWTVALLTLCAFLPLITGDGWTGSRWRGSDLEIPQFVSPKEGL</sequence>
<evidence type="ECO:0000313" key="3">
    <source>
        <dbReference type="Proteomes" id="UP001610444"/>
    </source>
</evidence>
<comment type="caution">
    <text evidence="2">The sequence shown here is derived from an EMBL/GenBank/DDBJ whole genome shotgun (WGS) entry which is preliminary data.</text>
</comment>
<keyword evidence="1" id="KW-1133">Transmembrane helix</keyword>
<reference evidence="2 3" key="1">
    <citation type="submission" date="2024-07" db="EMBL/GenBank/DDBJ databases">
        <title>Section-level genome sequencing and comparative genomics of Aspergillus sections Usti and Cavernicolus.</title>
        <authorList>
            <consortium name="Lawrence Berkeley National Laboratory"/>
            <person name="Nybo J.L."/>
            <person name="Vesth T.C."/>
            <person name="Theobald S."/>
            <person name="Frisvad J.C."/>
            <person name="Larsen T.O."/>
            <person name="Kjaerboelling I."/>
            <person name="Rothschild-Mancinelli K."/>
            <person name="Lyhne E.K."/>
            <person name="Kogle M.E."/>
            <person name="Barry K."/>
            <person name="Clum A."/>
            <person name="Na H."/>
            <person name="Ledsgaard L."/>
            <person name="Lin J."/>
            <person name="Lipzen A."/>
            <person name="Kuo A."/>
            <person name="Riley R."/>
            <person name="Mondo S."/>
            <person name="LaButti K."/>
            <person name="Haridas S."/>
            <person name="Pangalinan J."/>
            <person name="Salamov A.A."/>
            <person name="Simmons B.A."/>
            <person name="Magnuson J.K."/>
            <person name="Chen J."/>
            <person name="Drula E."/>
            <person name="Henrissat B."/>
            <person name="Wiebenga A."/>
            <person name="Lubbers R.J."/>
            <person name="Gomes A.C."/>
            <person name="Macurrencykelacurrency M.R."/>
            <person name="Stajich J."/>
            <person name="Grigoriev I.V."/>
            <person name="Mortensen U.H."/>
            <person name="De vries R.P."/>
            <person name="Baker S.E."/>
            <person name="Andersen M.R."/>
        </authorList>
    </citation>
    <scope>NUCLEOTIDE SEQUENCE [LARGE SCALE GENOMIC DNA]</scope>
    <source>
        <strain evidence="2 3">CBS 756.74</strain>
    </source>
</reference>
<accession>A0ABR4KTW5</accession>
<proteinExistence type="predicted"/>
<gene>
    <name evidence="2" type="ORF">BJX68DRAFT_231084</name>
</gene>
<dbReference type="GeneID" id="98154459"/>
<protein>
    <submittedName>
        <fullName evidence="2">Uncharacterized protein</fullName>
    </submittedName>
</protein>
<organism evidence="2 3">
    <name type="scientific">Aspergillus pseudodeflectus</name>
    <dbReference type="NCBI Taxonomy" id="176178"/>
    <lineage>
        <taxon>Eukaryota</taxon>
        <taxon>Fungi</taxon>
        <taxon>Dikarya</taxon>
        <taxon>Ascomycota</taxon>
        <taxon>Pezizomycotina</taxon>
        <taxon>Eurotiomycetes</taxon>
        <taxon>Eurotiomycetidae</taxon>
        <taxon>Eurotiales</taxon>
        <taxon>Aspergillaceae</taxon>
        <taxon>Aspergillus</taxon>
        <taxon>Aspergillus subgen. Nidulantes</taxon>
    </lineage>
</organism>
<feature type="transmembrane region" description="Helical" evidence="1">
    <location>
        <begin position="27"/>
        <end position="47"/>
    </location>
</feature>
<keyword evidence="3" id="KW-1185">Reference proteome</keyword>
<dbReference type="RefSeq" id="XP_070902127.1">
    <property type="nucleotide sequence ID" value="XM_071039295.1"/>
</dbReference>
<dbReference type="Proteomes" id="UP001610444">
    <property type="component" value="Unassembled WGS sequence"/>
</dbReference>